<evidence type="ECO:0000313" key="2">
    <source>
        <dbReference type="Proteomes" id="UP001163835"/>
    </source>
</evidence>
<proteinExistence type="predicted"/>
<evidence type="ECO:0000313" key="1">
    <source>
        <dbReference type="EMBL" id="KAJ3812015.1"/>
    </source>
</evidence>
<protein>
    <submittedName>
        <fullName evidence="1">Uncharacterized protein</fullName>
    </submittedName>
</protein>
<name>A0ACC1U4U7_9AGAR</name>
<dbReference type="EMBL" id="MU795037">
    <property type="protein sequence ID" value="KAJ3812015.1"/>
    <property type="molecule type" value="Genomic_DNA"/>
</dbReference>
<sequence length="1353" mass="139642">MSDDFSDILGSGTLPVRQKSLSSSFSLPVKITSTLTLLLVGYIVVVRAWGRVLKWREKSYRLSLRRRHGIPDNDHRPFNVAYAAVQRAKEQREKEKARIMRADLVAAVPSREPANVPPEQIRHRSGNQRGVDSSRSGAPVGGPPGRYNPMSMNNYLSMPSVPQSQTNHVTFADGFNTSASPLDVHAELASPTKRSGRKSLGILKSNDDRRKRERGFDDDDGDIAKKTRLEGDEFIDGDEEAVWQGSSDLPNSNESRVPKRGVGDDNDGDFGTLKRANGKRQRKVSSDKESPRRHDMDVDAEGEDYVGDLRSLSRGKKRDRDETGSSYGGEIEQADDDADVDAEEEKDRRRKRRNKRRSDANSSSRGKKRDRDLEDELGDDEDEAGLASQRKLRKKRGKKMSDDEKASDVSMEDSSSIKGRKIGEMWISNGVQYKIGPNGQRLRFELVKKARQKFVMPMDSVHPDRRANLEVYVEAWLTEEEYRIAKARNILSWQESPNGSTEPETPPPTTPDISPAPPRTGKHLLWDSTTSTPSSQPHDNPFEIPKSASQQLATTISGAASRRIASAVRSTSGGSKPLSGSNIAPPSPSLMDSTNMRSPRTYKQFSKWEKQDLEAKAMMRMREANRKKEEEKGSLPSVPPAVPKITFTPAADPGSTAKPPPPAFPLPGASTAPKLIFNAPTTSSPLASGDNKTEAVKLPASTTPSFPFSKPSPAPQPATSPASTQASVPTSTPQVNGSANVIPAAPAKPSSFSFGPPAGVSHAANADKPKPAVGLGFPSFGPSASAAPQPAGSSATSAFSTASLSSTPAPPKFSFNVPNAASSSNTKHEQDTPALNAASPGGVSLLSRPGGTPAPGQNNVTSSTTPSSFSFGPSPAPAVSSSTTSSSPFGGAFSAAPSSSPFGGAPSAPAATTASQQPSQPTNAGSSSSAAAAPIKFNFFGGANKTSSPFGKSDSNTLNTTAPTTSATPSSLSGALNPLPASSANTAKPISSPFGSADKKPEEEKPTTSAPTFSFGTPASSSASVTNGGNIFGAAKASSSSSSNTTSSTNPSPFGSSFGGNSAFSSGTFGSNVNSKSAFGSTTTAPSNFGSQLSPSPLGVAPTGNNNVLQSGSGAFGAKSTDSDTATTLASTSVFSKPSETSDPGSAAAPKSAFSFGSSGTQNSGSTPAPKSAFSFGTSGTQNSDSAAAPKSAFSFSPSGTQNSGSTPAPKSAFSFGSSAPSSSSGSTSFGFGGQNIFGASAAAKPAGEAQSKSAFSFGSPSSTPSVTPNATPAVDPPKSAFSFGNNSTTPAGSPAKSAFSFGSTAPGTSGATGGAFGMPISGQSTPSVFGGASTPNPFSALANKPAGSGTVQ</sequence>
<accession>A0ACC1U4U7</accession>
<organism evidence="1 2">
    <name type="scientific">Lentinula aff. lateritia</name>
    <dbReference type="NCBI Taxonomy" id="2804960"/>
    <lineage>
        <taxon>Eukaryota</taxon>
        <taxon>Fungi</taxon>
        <taxon>Dikarya</taxon>
        <taxon>Basidiomycota</taxon>
        <taxon>Agaricomycotina</taxon>
        <taxon>Agaricomycetes</taxon>
        <taxon>Agaricomycetidae</taxon>
        <taxon>Agaricales</taxon>
        <taxon>Marasmiineae</taxon>
        <taxon>Omphalotaceae</taxon>
        <taxon>Lentinula</taxon>
    </lineage>
</organism>
<gene>
    <name evidence="1" type="ORF">F5876DRAFT_64312</name>
</gene>
<keyword evidence="2" id="KW-1185">Reference proteome</keyword>
<comment type="caution">
    <text evidence="1">The sequence shown here is derived from an EMBL/GenBank/DDBJ whole genome shotgun (WGS) entry which is preliminary data.</text>
</comment>
<dbReference type="Proteomes" id="UP001163835">
    <property type="component" value="Unassembled WGS sequence"/>
</dbReference>
<reference evidence="1" key="1">
    <citation type="submission" date="2022-09" db="EMBL/GenBank/DDBJ databases">
        <title>A Global Phylogenomic Analysis of the Shiitake Genus Lentinula.</title>
        <authorList>
            <consortium name="DOE Joint Genome Institute"/>
            <person name="Sierra-Patev S."/>
            <person name="Min B."/>
            <person name="Naranjo-Ortiz M."/>
            <person name="Looney B."/>
            <person name="Konkel Z."/>
            <person name="Slot J.C."/>
            <person name="Sakamoto Y."/>
            <person name="Steenwyk J.L."/>
            <person name="Rokas A."/>
            <person name="Carro J."/>
            <person name="Camarero S."/>
            <person name="Ferreira P."/>
            <person name="Molpeceres G."/>
            <person name="Ruiz-Duenas F.J."/>
            <person name="Serrano A."/>
            <person name="Henrissat B."/>
            <person name="Drula E."/>
            <person name="Hughes K.W."/>
            <person name="Mata J.L."/>
            <person name="Ishikawa N.K."/>
            <person name="Vargas-Isla R."/>
            <person name="Ushijima S."/>
            <person name="Smith C.A."/>
            <person name="Ahrendt S."/>
            <person name="Andreopoulos W."/>
            <person name="He G."/>
            <person name="Labutti K."/>
            <person name="Lipzen A."/>
            <person name="Ng V."/>
            <person name="Riley R."/>
            <person name="Sandor L."/>
            <person name="Barry K."/>
            <person name="Martinez A.T."/>
            <person name="Xiao Y."/>
            <person name="Gibbons J.G."/>
            <person name="Terashima K."/>
            <person name="Grigoriev I.V."/>
            <person name="Hibbett D.S."/>
        </authorList>
    </citation>
    <scope>NUCLEOTIDE SEQUENCE</scope>
    <source>
        <strain evidence="1">TMI1499</strain>
    </source>
</reference>